<dbReference type="Gene3D" id="3.30.1220.10">
    <property type="entry name" value="CobW-like, C-terminal domain"/>
    <property type="match status" value="1"/>
</dbReference>
<dbReference type="CDD" id="cd03112">
    <property type="entry name" value="CobW-like"/>
    <property type="match status" value="1"/>
</dbReference>
<keyword evidence="2" id="KW-0378">Hydrolase</keyword>
<dbReference type="GO" id="GO:0016787">
    <property type="term" value="F:hydrolase activity"/>
    <property type="evidence" value="ECO:0007669"/>
    <property type="project" value="UniProtKB-KW"/>
</dbReference>
<proteinExistence type="inferred from homology"/>
<comment type="function">
    <text evidence="5">Zinc chaperone that directly transfers zinc cofactor to target proteins, thereby activating them. Zinc is transferred from the CXCC motif in the GTPase domain to the zinc binding site in target proteins in a process requiring GTP hydrolysis.</text>
</comment>
<evidence type="ECO:0000256" key="2">
    <source>
        <dbReference type="ARBA" id="ARBA00022801"/>
    </source>
</evidence>
<dbReference type="Proteomes" id="UP000319383">
    <property type="component" value="Chromosome"/>
</dbReference>
<dbReference type="Pfam" id="PF07683">
    <property type="entry name" value="CobW_C"/>
    <property type="match status" value="1"/>
</dbReference>
<name>A0A517ZQS5_9PLAN</name>
<dbReference type="GO" id="GO:0000166">
    <property type="term" value="F:nucleotide binding"/>
    <property type="evidence" value="ECO:0007669"/>
    <property type="project" value="UniProtKB-KW"/>
</dbReference>
<dbReference type="KEGG" id="sdyn:Mal52_33350"/>
<dbReference type="SMART" id="SM00833">
    <property type="entry name" value="CobW_C"/>
    <property type="match status" value="1"/>
</dbReference>
<dbReference type="InterPro" id="IPR011629">
    <property type="entry name" value="CobW-like_C"/>
</dbReference>
<evidence type="ECO:0000256" key="1">
    <source>
        <dbReference type="ARBA" id="ARBA00022741"/>
    </source>
</evidence>
<feature type="domain" description="CobW C-terminal" evidence="7">
    <location>
        <begin position="253"/>
        <end position="344"/>
    </location>
</feature>
<evidence type="ECO:0000256" key="4">
    <source>
        <dbReference type="ARBA" id="ARBA00034320"/>
    </source>
</evidence>
<evidence type="ECO:0000313" key="9">
    <source>
        <dbReference type="Proteomes" id="UP000319383"/>
    </source>
</evidence>
<reference evidence="8 9" key="1">
    <citation type="submission" date="2019-02" db="EMBL/GenBank/DDBJ databases">
        <title>Deep-cultivation of Planctomycetes and their phenomic and genomic characterization uncovers novel biology.</title>
        <authorList>
            <person name="Wiegand S."/>
            <person name="Jogler M."/>
            <person name="Boedeker C."/>
            <person name="Pinto D."/>
            <person name="Vollmers J."/>
            <person name="Rivas-Marin E."/>
            <person name="Kohn T."/>
            <person name="Peeters S.H."/>
            <person name="Heuer A."/>
            <person name="Rast P."/>
            <person name="Oberbeckmann S."/>
            <person name="Bunk B."/>
            <person name="Jeske O."/>
            <person name="Meyerdierks A."/>
            <person name="Storesund J.E."/>
            <person name="Kallscheuer N."/>
            <person name="Luecker S."/>
            <person name="Lage O.M."/>
            <person name="Pohl T."/>
            <person name="Merkel B.J."/>
            <person name="Hornburger P."/>
            <person name="Mueller R.-W."/>
            <person name="Bruemmer F."/>
            <person name="Labrenz M."/>
            <person name="Spormann A.M."/>
            <person name="Op den Camp H."/>
            <person name="Overmann J."/>
            <person name="Amann R."/>
            <person name="Jetten M.S.M."/>
            <person name="Mascher T."/>
            <person name="Medema M.H."/>
            <person name="Devos D.P."/>
            <person name="Kaster A.-K."/>
            <person name="Ovreas L."/>
            <person name="Rohde M."/>
            <person name="Galperin M.Y."/>
            <person name="Jogler C."/>
        </authorList>
    </citation>
    <scope>NUCLEOTIDE SEQUENCE [LARGE SCALE GENOMIC DNA]</scope>
    <source>
        <strain evidence="8 9">Mal52</strain>
    </source>
</reference>
<keyword evidence="3" id="KW-0143">Chaperone</keyword>
<dbReference type="AlphaFoldDB" id="A0A517ZQS5"/>
<organism evidence="8 9">
    <name type="scientific">Symmachiella dynata</name>
    <dbReference type="NCBI Taxonomy" id="2527995"/>
    <lineage>
        <taxon>Bacteria</taxon>
        <taxon>Pseudomonadati</taxon>
        <taxon>Planctomycetota</taxon>
        <taxon>Planctomycetia</taxon>
        <taxon>Planctomycetales</taxon>
        <taxon>Planctomycetaceae</taxon>
        <taxon>Symmachiella</taxon>
    </lineage>
</organism>
<dbReference type="Pfam" id="PF02492">
    <property type="entry name" value="cobW"/>
    <property type="match status" value="1"/>
</dbReference>
<evidence type="ECO:0000256" key="5">
    <source>
        <dbReference type="ARBA" id="ARBA00045658"/>
    </source>
</evidence>
<evidence type="ECO:0000259" key="7">
    <source>
        <dbReference type="SMART" id="SM00833"/>
    </source>
</evidence>
<evidence type="ECO:0000256" key="6">
    <source>
        <dbReference type="ARBA" id="ARBA00049117"/>
    </source>
</evidence>
<dbReference type="PANTHER" id="PTHR13748">
    <property type="entry name" value="COBW-RELATED"/>
    <property type="match status" value="1"/>
</dbReference>
<evidence type="ECO:0000256" key="3">
    <source>
        <dbReference type="ARBA" id="ARBA00023186"/>
    </source>
</evidence>
<dbReference type="Gene3D" id="3.40.50.300">
    <property type="entry name" value="P-loop containing nucleotide triphosphate hydrolases"/>
    <property type="match status" value="1"/>
</dbReference>
<dbReference type="InterPro" id="IPR051316">
    <property type="entry name" value="Zinc-reg_GTPase_activator"/>
</dbReference>
<comment type="catalytic activity">
    <reaction evidence="6">
        <text>GTP + H2O = GDP + phosphate + H(+)</text>
        <dbReference type="Rhea" id="RHEA:19669"/>
        <dbReference type="ChEBI" id="CHEBI:15377"/>
        <dbReference type="ChEBI" id="CHEBI:15378"/>
        <dbReference type="ChEBI" id="CHEBI:37565"/>
        <dbReference type="ChEBI" id="CHEBI:43474"/>
        <dbReference type="ChEBI" id="CHEBI:58189"/>
    </reaction>
    <physiologicalReaction direction="left-to-right" evidence="6">
        <dbReference type="Rhea" id="RHEA:19670"/>
    </physiologicalReaction>
</comment>
<gene>
    <name evidence="8" type="primary">yciC</name>
    <name evidence="8" type="ORF">Mal52_33350</name>
</gene>
<sequence length="360" mass="39918">MTEHLAPPILAPAPRTEPLVIPGRDPVPVTLLTGFLGAGKTTLLNRILNGQHGLRVGVLVNDFGAINIDAELIDGIEENTINLTNGCVCCEIRDDLVNSLEQLLTRTETIDYVILEASGVADPEGIVMTFLDQRYEKLLRLDSITCLVDAEGIFADGDNEALNMLKLRQIGFADLVVLNKVDLIGAEHLEVVKEWINHHLHRIRIIDATRCDVPLEVLLAVGRFDPAHVVAQYKREGENQEHLHGHGTVGNIFNTWSYETDRPFSLEALREMVRRELPASIYRCKGVVFAADSPDKRIALQIVGRRTEIAELDAWGDRTPRTQIVAIGSSFDRQELTNKFDASLAHAEAQMHPSSGIDYS</sequence>
<dbReference type="SUPFAM" id="SSF52540">
    <property type="entry name" value="P-loop containing nucleoside triphosphate hydrolases"/>
    <property type="match status" value="1"/>
</dbReference>
<dbReference type="InterPro" id="IPR027417">
    <property type="entry name" value="P-loop_NTPase"/>
</dbReference>
<evidence type="ECO:0000313" key="8">
    <source>
        <dbReference type="EMBL" id="QDU44849.1"/>
    </source>
</evidence>
<protein>
    <submittedName>
        <fullName evidence="8">Metal chaperone YciC</fullName>
    </submittedName>
</protein>
<dbReference type="InterPro" id="IPR003495">
    <property type="entry name" value="CobW/HypB/UreG_nucleotide-bd"/>
</dbReference>
<dbReference type="InterPro" id="IPR036627">
    <property type="entry name" value="CobW-likC_sf"/>
</dbReference>
<dbReference type="RefSeq" id="WP_145377138.1">
    <property type="nucleotide sequence ID" value="NZ_CP036276.1"/>
</dbReference>
<keyword evidence="9" id="KW-1185">Reference proteome</keyword>
<accession>A0A517ZQS5</accession>
<dbReference type="SUPFAM" id="SSF90002">
    <property type="entry name" value="Hypothetical protein YjiA, C-terminal domain"/>
    <property type="match status" value="1"/>
</dbReference>
<dbReference type="EMBL" id="CP036276">
    <property type="protein sequence ID" value="QDU44849.1"/>
    <property type="molecule type" value="Genomic_DNA"/>
</dbReference>
<keyword evidence="1" id="KW-0547">Nucleotide-binding</keyword>
<comment type="similarity">
    <text evidence="4">Belongs to the SIMIBI class G3E GTPase family. ZNG1 subfamily.</text>
</comment>